<evidence type="ECO:0000313" key="2">
    <source>
        <dbReference type="Proteomes" id="UP000306102"/>
    </source>
</evidence>
<proteinExistence type="predicted"/>
<keyword evidence="2" id="KW-1185">Reference proteome</keyword>
<comment type="caution">
    <text evidence="1">The sequence shown here is derived from an EMBL/GenBank/DDBJ whole genome shotgun (WGS) entry which is preliminary data.</text>
</comment>
<sequence length="133" mass="15011">MIRFQRSRRSNLRPPLPHRLRKVQIYNCRSSSVSCDSSRDHDLSSIVHNTIDRFDSHIVKCEVTHQTKSNSAFCLDGVLTSPMAAFNLRIIYAFWFDSDHVVVSRTSSAMIGGGEMTMEVAVASEHVVKVLIC</sequence>
<dbReference type="EMBL" id="SDRB02011536">
    <property type="protein sequence ID" value="THG01008.1"/>
    <property type="molecule type" value="Genomic_DNA"/>
</dbReference>
<evidence type="ECO:0000313" key="1">
    <source>
        <dbReference type="EMBL" id="THG01008.1"/>
    </source>
</evidence>
<reference evidence="1 2" key="1">
    <citation type="journal article" date="2018" name="Proc. Natl. Acad. Sci. U.S.A.">
        <title>Draft genome sequence of Camellia sinensis var. sinensis provides insights into the evolution of the tea genome and tea quality.</title>
        <authorList>
            <person name="Wei C."/>
            <person name="Yang H."/>
            <person name="Wang S."/>
            <person name="Zhao J."/>
            <person name="Liu C."/>
            <person name="Gao L."/>
            <person name="Xia E."/>
            <person name="Lu Y."/>
            <person name="Tai Y."/>
            <person name="She G."/>
            <person name="Sun J."/>
            <person name="Cao H."/>
            <person name="Tong W."/>
            <person name="Gao Q."/>
            <person name="Li Y."/>
            <person name="Deng W."/>
            <person name="Jiang X."/>
            <person name="Wang W."/>
            <person name="Chen Q."/>
            <person name="Zhang S."/>
            <person name="Li H."/>
            <person name="Wu J."/>
            <person name="Wang P."/>
            <person name="Li P."/>
            <person name="Shi C."/>
            <person name="Zheng F."/>
            <person name="Jian J."/>
            <person name="Huang B."/>
            <person name="Shan D."/>
            <person name="Shi M."/>
            <person name="Fang C."/>
            <person name="Yue Y."/>
            <person name="Li F."/>
            <person name="Li D."/>
            <person name="Wei S."/>
            <person name="Han B."/>
            <person name="Jiang C."/>
            <person name="Yin Y."/>
            <person name="Xia T."/>
            <person name="Zhang Z."/>
            <person name="Bennetzen J.L."/>
            <person name="Zhao S."/>
            <person name="Wan X."/>
        </authorList>
    </citation>
    <scope>NUCLEOTIDE SEQUENCE [LARGE SCALE GENOMIC DNA]</scope>
    <source>
        <strain evidence="2">cv. Shuchazao</strain>
        <tissue evidence="1">Leaf</tissue>
    </source>
</reference>
<name>A0A4S4DEA4_CAMSN</name>
<accession>A0A4S4DEA4</accession>
<gene>
    <name evidence="1" type="ORF">TEA_010272</name>
</gene>
<dbReference type="AlphaFoldDB" id="A0A4S4DEA4"/>
<organism evidence="1 2">
    <name type="scientific">Camellia sinensis var. sinensis</name>
    <name type="common">China tea</name>
    <dbReference type="NCBI Taxonomy" id="542762"/>
    <lineage>
        <taxon>Eukaryota</taxon>
        <taxon>Viridiplantae</taxon>
        <taxon>Streptophyta</taxon>
        <taxon>Embryophyta</taxon>
        <taxon>Tracheophyta</taxon>
        <taxon>Spermatophyta</taxon>
        <taxon>Magnoliopsida</taxon>
        <taxon>eudicotyledons</taxon>
        <taxon>Gunneridae</taxon>
        <taxon>Pentapetalae</taxon>
        <taxon>asterids</taxon>
        <taxon>Ericales</taxon>
        <taxon>Theaceae</taxon>
        <taxon>Camellia</taxon>
    </lineage>
</organism>
<protein>
    <submittedName>
        <fullName evidence="1">Uncharacterized protein</fullName>
    </submittedName>
</protein>
<dbReference type="Proteomes" id="UP000306102">
    <property type="component" value="Unassembled WGS sequence"/>
</dbReference>